<protein>
    <recommendedName>
        <fullName evidence="3">SH3 domain-containing protein</fullName>
    </recommendedName>
</protein>
<evidence type="ECO:0000313" key="5">
    <source>
        <dbReference type="Proteomes" id="UP000269721"/>
    </source>
</evidence>
<sequence>TIEDELTLTRGDSVITQDHYWDGWALGANLTTQQKGVFPIGVTSPLNGPHSRLTLINAARSPDDLLGLELLEAAMLAHPGSIEVHHFCAEGIAEDGACARPNVVGVLYPRRLDKAAIAEVLSAQEGQDLPAPMVVVCGPPGFDAHAVDALDEAGIEAVVVKVLPADRVLEVNIASAARQGRAPPPARGLETQVGSAADVFPADGVAENGVSSAGGR</sequence>
<dbReference type="Proteomes" id="UP000269721">
    <property type="component" value="Unassembled WGS sequence"/>
</dbReference>
<evidence type="ECO:0000256" key="1">
    <source>
        <dbReference type="ARBA" id="ARBA00022443"/>
    </source>
</evidence>
<dbReference type="OrthoDB" id="823504at2759"/>
<organism evidence="4 5">
    <name type="scientific">Blyttiomyces helicus</name>
    <dbReference type="NCBI Taxonomy" id="388810"/>
    <lineage>
        <taxon>Eukaryota</taxon>
        <taxon>Fungi</taxon>
        <taxon>Fungi incertae sedis</taxon>
        <taxon>Chytridiomycota</taxon>
        <taxon>Chytridiomycota incertae sedis</taxon>
        <taxon>Chytridiomycetes</taxon>
        <taxon>Chytridiomycetes incertae sedis</taxon>
        <taxon>Blyttiomyces</taxon>
    </lineage>
</organism>
<feature type="non-terminal residue" evidence="4">
    <location>
        <position position="1"/>
    </location>
</feature>
<keyword evidence="5" id="KW-1185">Reference proteome</keyword>
<dbReference type="SUPFAM" id="SSF50044">
    <property type="entry name" value="SH3-domain"/>
    <property type="match status" value="1"/>
</dbReference>
<evidence type="ECO:0000313" key="4">
    <source>
        <dbReference type="EMBL" id="RKO84370.1"/>
    </source>
</evidence>
<dbReference type="AlphaFoldDB" id="A0A4P9W1C8"/>
<dbReference type="InterPro" id="IPR036028">
    <property type="entry name" value="SH3-like_dom_sf"/>
</dbReference>
<dbReference type="EMBL" id="ML000176">
    <property type="protein sequence ID" value="RKO84370.1"/>
    <property type="molecule type" value="Genomic_DNA"/>
</dbReference>
<feature type="domain" description="SH3" evidence="3">
    <location>
        <begin position="1"/>
        <end position="48"/>
    </location>
</feature>
<evidence type="ECO:0000259" key="3">
    <source>
        <dbReference type="PROSITE" id="PS50002"/>
    </source>
</evidence>
<reference evidence="5" key="1">
    <citation type="journal article" date="2018" name="Nat. Microbiol.">
        <title>Leveraging single-cell genomics to expand the fungal tree of life.</title>
        <authorList>
            <person name="Ahrendt S.R."/>
            <person name="Quandt C.A."/>
            <person name="Ciobanu D."/>
            <person name="Clum A."/>
            <person name="Salamov A."/>
            <person name="Andreopoulos B."/>
            <person name="Cheng J.F."/>
            <person name="Woyke T."/>
            <person name="Pelin A."/>
            <person name="Henrissat B."/>
            <person name="Reynolds N.K."/>
            <person name="Benny G.L."/>
            <person name="Smith M.E."/>
            <person name="James T.Y."/>
            <person name="Grigoriev I.V."/>
        </authorList>
    </citation>
    <scope>NUCLEOTIDE SEQUENCE [LARGE SCALE GENOMIC DNA]</scope>
</reference>
<dbReference type="PROSITE" id="PS50002">
    <property type="entry name" value="SH3"/>
    <property type="match status" value="1"/>
</dbReference>
<dbReference type="SUPFAM" id="SSF52343">
    <property type="entry name" value="Ferredoxin reductase-like, C-terminal NADP-linked domain"/>
    <property type="match status" value="1"/>
</dbReference>
<keyword evidence="1 2" id="KW-0728">SH3 domain</keyword>
<dbReference type="Gene3D" id="3.40.50.80">
    <property type="entry name" value="Nucleotide-binding domain of ferredoxin-NADP reductase (FNR) module"/>
    <property type="match status" value="1"/>
</dbReference>
<dbReference type="InterPro" id="IPR039261">
    <property type="entry name" value="FNR_nucleotide-bd"/>
</dbReference>
<gene>
    <name evidence="4" type="ORF">BDK51DRAFT_49549</name>
</gene>
<accession>A0A4P9W1C8</accession>
<name>A0A4P9W1C8_9FUNG</name>
<dbReference type="InterPro" id="IPR001452">
    <property type="entry name" value="SH3_domain"/>
</dbReference>
<evidence type="ECO:0000256" key="2">
    <source>
        <dbReference type="PROSITE-ProRule" id="PRU00192"/>
    </source>
</evidence>
<dbReference type="Gene3D" id="2.30.30.40">
    <property type="entry name" value="SH3 Domains"/>
    <property type="match status" value="1"/>
</dbReference>
<proteinExistence type="predicted"/>